<accession>A0A4Z2FVI3</accession>
<name>A0A4Z2FVI3_9TELE</name>
<proteinExistence type="predicted"/>
<reference evidence="2 3" key="1">
    <citation type="submission" date="2019-03" db="EMBL/GenBank/DDBJ databases">
        <title>First draft genome of Liparis tanakae, snailfish: a comprehensive survey of snailfish specific genes.</title>
        <authorList>
            <person name="Kim W."/>
            <person name="Song I."/>
            <person name="Jeong J.-H."/>
            <person name="Kim D."/>
            <person name="Kim S."/>
            <person name="Ryu S."/>
            <person name="Song J.Y."/>
            <person name="Lee S.K."/>
        </authorList>
    </citation>
    <scope>NUCLEOTIDE SEQUENCE [LARGE SCALE GENOMIC DNA]</scope>
    <source>
        <tissue evidence="2">Muscle</tissue>
    </source>
</reference>
<comment type="caution">
    <text evidence="2">The sequence shown here is derived from an EMBL/GenBank/DDBJ whole genome shotgun (WGS) entry which is preliminary data.</text>
</comment>
<feature type="compositionally biased region" description="Gly residues" evidence="1">
    <location>
        <begin position="10"/>
        <end position="20"/>
    </location>
</feature>
<evidence type="ECO:0000256" key="1">
    <source>
        <dbReference type="SAM" id="MobiDB-lite"/>
    </source>
</evidence>
<feature type="compositionally biased region" description="Basic and acidic residues" evidence="1">
    <location>
        <begin position="30"/>
        <end position="44"/>
    </location>
</feature>
<protein>
    <submittedName>
        <fullName evidence="2">Uncharacterized protein</fullName>
    </submittedName>
</protein>
<dbReference type="EMBL" id="SRLO01000878">
    <property type="protein sequence ID" value="TNN44890.1"/>
    <property type="molecule type" value="Genomic_DNA"/>
</dbReference>
<evidence type="ECO:0000313" key="3">
    <source>
        <dbReference type="Proteomes" id="UP000314294"/>
    </source>
</evidence>
<feature type="region of interest" description="Disordered" evidence="1">
    <location>
        <begin position="1"/>
        <end position="72"/>
    </location>
</feature>
<sequence length="72" mass="7871">MKLQKRPEMEGGGGGGGPGHGKQLMLTSTMERRHTTDKDTERHTGPPPRCGRSSPNSKRHHRREGAGVRTLS</sequence>
<evidence type="ECO:0000313" key="2">
    <source>
        <dbReference type="EMBL" id="TNN44890.1"/>
    </source>
</evidence>
<organism evidence="2 3">
    <name type="scientific">Liparis tanakae</name>
    <name type="common">Tanaka's snailfish</name>
    <dbReference type="NCBI Taxonomy" id="230148"/>
    <lineage>
        <taxon>Eukaryota</taxon>
        <taxon>Metazoa</taxon>
        <taxon>Chordata</taxon>
        <taxon>Craniata</taxon>
        <taxon>Vertebrata</taxon>
        <taxon>Euteleostomi</taxon>
        <taxon>Actinopterygii</taxon>
        <taxon>Neopterygii</taxon>
        <taxon>Teleostei</taxon>
        <taxon>Neoteleostei</taxon>
        <taxon>Acanthomorphata</taxon>
        <taxon>Eupercaria</taxon>
        <taxon>Perciformes</taxon>
        <taxon>Cottioidei</taxon>
        <taxon>Cottales</taxon>
        <taxon>Liparidae</taxon>
        <taxon>Liparis</taxon>
    </lineage>
</organism>
<gene>
    <name evidence="2" type="ORF">EYF80_044895</name>
</gene>
<keyword evidence="3" id="KW-1185">Reference proteome</keyword>
<dbReference type="AlphaFoldDB" id="A0A4Z2FVI3"/>
<dbReference type="Proteomes" id="UP000314294">
    <property type="component" value="Unassembled WGS sequence"/>
</dbReference>